<keyword evidence="2" id="KW-1185">Reference proteome</keyword>
<comment type="caution">
    <text evidence="1">The sequence shown here is derived from an EMBL/GenBank/DDBJ whole genome shotgun (WGS) entry which is preliminary data.</text>
</comment>
<organism evidence="1 2">
    <name type="scientific">Eleutherodactylus coqui</name>
    <name type="common">Puerto Rican coqui</name>
    <dbReference type="NCBI Taxonomy" id="57060"/>
    <lineage>
        <taxon>Eukaryota</taxon>
        <taxon>Metazoa</taxon>
        <taxon>Chordata</taxon>
        <taxon>Craniata</taxon>
        <taxon>Vertebrata</taxon>
        <taxon>Euteleostomi</taxon>
        <taxon>Amphibia</taxon>
        <taxon>Batrachia</taxon>
        <taxon>Anura</taxon>
        <taxon>Neobatrachia</taxon>
        <taxon>Hyloidea</taxon>
        <taxon>Eleutherodactylidae</taxon>
        <taxon>Eleutherodactylinae</taxon>
        <taxon>Eleutherodactylus</taxon>
        <taxon>Eleutherodactylus</taxon>
    </lineage>
</organism>
<dbReference type="AlphaFoldDB" id="A0A8J6B1W1"/>
<gene>
    <name evidence="1" type="ORF">GDO78_013841</name>
</gene>
<name>A0A8J6B1W1_ELECQ</name>
<evidence type="ECO:0000313" key="2">
    <source>
        <dbReference type="Proteomes" id="UP000770717"/>
    </source>
</evidence>
<protein>
    <submittedName>
        <fullName evidence="1">Uncharacterized protein</fullName>
    </submittedName>
</protein>
<dbReference type="EMBL" id="WNTK01010530">
    <property type="protein sequence ID" value="KAG9462572.1"/>
    <property type="molecule type" value="Genomic_DNA"/>
</dbReference>
<accession>A0A8J6B1W1</accession>
<dbReference type="Proteomes" id="UP000770717">
    <property type="component" value="Unassembled WGS sequence"/>
</dbReference>
<reference evidence="1" key="1">
    <citation type="thesis" date="2020" institute="ProQuest LLC" country="789 East Eisenhower Parkway, Ann Arbor, MI, USA">
        <title>Comparative Genomics and Chromosome Evolution.</title>
        <authorList>
            <person name="Mudd A.B."/>
        </authorList>
    </citation>
    <scope>NUCLEOTIDE SEQUENCE</scope>
    <source>
        <strain evidence="1">HN-11 Male</strain>
        <tissue evidence="1">Kidney and liver</tissue>
    </source>
</reference>
<evidence type="ECO:0000313" key="1">
    <source>
        <dbReference type="EMBL" id="KAG9462572.1"/>
    </source>
</evidence>
<proteinExistence type="predicted"/>
<sequence>MVLTELCKLAAGKTVYVCTDLRNRPQKKKKEEWKSEQNATGVWQKGKCLCLPCTLCSMMSHLIPELTHSSKEVMCGIVSSAWLTPGFNTAAIGFVHGCMICAHYNPGQLVKVPSRCEPDYLYQ</sequence>